<gene>
    <name evidence="2" type="ORF">HAX54_050842</name>
</gene>
<feature type="compositionally biased region" description="Basic and acidic residues" evidence="1">
    <location>
        <begin position="1"/>
        <end position="25"/>
    </location>
</feature>
<dbReference type="Proteomes" id="UP000823775">
    <property type="component" value="Unassembled WGS sequence"/>
</dbReference>
<accession>A0ABS8WQR2</accession>
<evidence type="ECO:0000313" key="3">
    <source>
        <dbReference type="Proteomes" id="UP000823775"/>
    </source>
</evidence>
<reference evidence="2 3" key="1">
    <citation type="journal article" date="2021" name="BMC Genomics">
        <title>Datura genome reveals duplications of psychoactive alkaloid biosynthetic genes and high mutation rate following tissue culture.</title>
        <authorList>
            <person name="Rajewski A."/>
            <person name="Carter-House D."/>
            <person name="Stajich J."/>
            <person name="Litt A."/>
        </authorList>
    </citation>
    <scope>NUCLEOTIDE SEQUENCE [LARGE SCALE GENOMIC DNA]</scope>
    <source>
        <strain evidence="2">AR-01</strain>
    </source>
</reference>
<protein>
    <submittedName>
        <fullName evidence="2">Uncharacterized protein</fullName>
    </submittedName>
</protein>
<dbReference type="EMBL" id="JACEIK010008957">
    <property type="protein sequence ID" value="MCE3051813.1"/>
    <property type="molecule type" value="Genomic_DNA"/>
</dbReference>
<name>A0ABS8WQR2_DATST</name>
<evidence type="ECO:0000256" key="1">
    <source>
        <dbReference type="SAM" id="MobiDB-lite"/>
    </source>
</evidence>
<evidence type="ECO:0000313" key="2">
    <source>
        <dbReference type="EMBL" id="MCE3051813.1"/>
    </source>
</evidence>
<sequence>SLEDDNLKWLEQERAKREPRKRTEPVDFQSGLRGGSKPQYQGEPIGHLKSTALGTEPSHGTQVESGQ</sequence>
<feature type="region of interest" description="Disordered" evidence="1">
    <location>
        <begin position="1"/>
        <end position="67"/>
    </location>
</feature>
<keyword evidence="3" id="KW-1185">Reference proteome</keyword>
<feature type="non-terminal residue" evidence="2">
    <location>
        <position position="1"/>
    </location>
</feature>
<feature type="compositionally biased region" description="Polar residues" evidence="1">
    <location>
        <begin position="58"/>
        <end position="67"/>
    </location>
</feature>
<proteinExistence type="predicted"/>
<comment type="caution">
    <text evidence="2">The sequence shown here is derived from an EMBL/GenBank/DDBJ whole genome shotgun (WGS) entry which is preliminary data.</text>
</comment>
<organism evidence="2 3">
    <name type="scientific">Datura stramonium</name>
    <name type="common">Jimsonweed</name>
    <name type="synonym">Common thornapple</name>
    <dbReference type="NCBI Taxonomy" id="4076"/>
    <lineage>
        <taxon>Eukaryota</taxon>
        <taxon>Viridiplantae</taxon>
        <taxon>Streptophyta</taxon>
        <taxon>Embryophyta</taxon>
        <taxon>Tracheophyta</taxon>
        <taxon>Spermatophyta</taxon>
        <taxon>Magnoliopsida</taxon>
        <taxon>eudicotyledons</taxon>
        <taxon>Gunneridae</taxon>
        <taxon>Pentapetalae</taxon>
        <taxon>asterids</taxon>
        <taxon>lamiids</taxon>
        <taxon>Solanales</taxon>
        <taxon>Solanaceae</taxon>
        <taxon>Solanoideae</taxon>
        <taxon>Datureae</taxon>
        <taxon>Datura</taxon>
    </lineage>
</organism>